<evidence type="ECO:0000313" key="2">
    <source>
        <dbReference type="Proteomes" id="UP000266118"/>
    </source>
</evidence>
<evidence type="ECO:0008006" key="3">
    <source>
        <dbReference type="Google" id="ProtNLM"/>
    </source>
</evidence>
<reference evidence="1 2" key="1">
    <citation type="submission" date="2018-09" db="EMBL/GenBank/DDBJ databases">
        <title>Arachidicoccus sp. nov., a bacterium isolated from soil.</title>
        <authorList>
            <person name="Weon H.-Y."/>
            <person name="Kwon S.-W."/>
            <person name="Lee S.A."/>
        </authorList>
    </citation>
    <scope>NUCLEOTIDE SEQUENCE [LARGE SCALE GENOMIC DNA]</scope>
    <source>
        <strain evidence="1 2">KIS59-12</strain>
    </source>
</reference>
<sequence length="204" mass="24266">MNNNDTLLIDNQYFPCINWFKKSINYSNIELSLNERWQKMRFSNRCVVAGSNGLINLSVPIQNGRNQKMSFKDIRIANDINWQVQHWRTIFSCYGKSPFFEFYQDSLRPFFEKKYLYLFDLNFEIICTLNNYINNSQLVSRVNDKLKIELSAQLNYCSPSDFQQEEFPLIYTQLFENRIGFQPNLSLLDLLFMEGPNTKNLLIN</sequence>
<protein>
    <recommendedName>
        <fullName evidence="3">WbqC family protein</fullName>
    </recommendedName>
</protein>
<dbReference type="InterPro" id="IPR014985">
    <property type="entry name" value="WbqC"/>
</dbReference>
<keyword evidence="2" id="KW-1185">Reference proteome</keyword>
<dbReference type="Proteomes" id="UP000266118">
    <property type="component" value="Chromosome"/>
</dbReference>
<proteinExistence type="predicted"/>
<dbReference type="KEGG" id="ark:D6B99_03760"/>
<dbReference type="OrthoDB" id="1523452at2"/>
<dbReference type="AlphaFoldDB" id="A0A386HN89"/>
<name>A0A386HN89_9BACT</name>
<evidence type="ECO:0000313" key="1">
    <source>
        <dbReference type="EMBL" id="AYD46804.1"/>
    </source>
</evidence>
<dbReference type="RefSeq" id="WP_119985240.1">
    <property type="nucleotide sequence ID" value="NZ_CP032489.1"/>
</dbReference>
<organism evidence="1 2">
    <name type="scientific">Arachidicoccus soli</name>
    <dbReference type="NCBI Taxonomy" id="2341117"/>
    <lineage>
        <taxon>Bacteria</taxon>
        <taxon>Pseudomonadati</taxon>
        <taxon>Bacteroidota</taxon>
        <taxon>Chitinophagia</taxon>
        <taxon>Chitinophagales</taxon>
        <taxon>Chitinophagaceae</taxon>
        <taxon>Arachidicoccus</taxon>
    </lineage>
</organism>
<gene>
    <name evidence="1" type="ORF">D6B99_03760</name>
</gene>
<dbReference type="EMBL" id="CP032489">
    <property type="protein sequence ID" value="AYD46804.1"/>
    <property type="molecule type" value="Genomic_DNA"/>
</dbReference>
<dbReference type="Pfam" id="PF08889">
    <property type="entry name" value="WbqC"/>
    <property type="match status" value="1"/>
</dbReference>
<accession>A0A386HN89</accession>